<proteinExistence type="predicted"/>
<sequence length="106" mass="10805">MGARTRRSREQPLRPPAPALSRSGGALPAVLVLLALPAAWGEMRAGGRAWGAAPAGSTDPGVSFSGGLILREGDALCDLRPAWPRARAGFPCAGSYAVPSAGEGER</sequence>
<feature type="region of interest" description="Disordered" evidence="1">
    <location>
        <begin position="1"/>
        <end position="23"/>
    </location>
</feature>
<keyword evidence="3" id="KW-1185">Reference proteome</keyword>
<evidence type="ECO:0000256" key="1">
    <source>
        <dbReference type="SAM" id="MobiDB-lite"/>
    </source>
</evidence>
<evidence type="ECO:0000313" key="2">
    <source>
        <dbReference type="EMBL" id="CAK6439694.1"/>
    </source>
</evidence>
<gene>
    <name evidence="2" type="ORF">MPIPNATIZW_LOCUS8000</name>
</gene>
<protein>
    <submittedName>
        <fullName evidence="2">Uncharacterized protein</fullName>
    </submittedName>
</protein>
<dbReference type="EMBL" id="OY882875">
    <property type="protein sequence ID" value="CAK6439694.1"/>
    <property type="molecule type" value="Genomic_DNA"/>
</dbReference>
<reference evidence="2" key="1">
    <citation type="submission" date="2023-12" db="EMBL/GenBank/DDBJ databases">
        <authorList>
            <person name="Brown T."/>
        </authorList>
    </citation>
    <scope>NUCLEOTIDE SEQUENCE</scope>
</reference>
<name>A0ABN9ZND9_PIPNA</name>
<evidence type="ECO:0000313" key="3">
    <source>
        <dbReference type="Proteomes" id="UP001314169"/>
    </source>
</evidence>
<dbReference type="Proteomes" id="UP001314169">
    <property type="component" value="Chromosome 18"/>
</dbReference>
<accession>A0ABN9ZND9</accession>
<organism evidence="2 3">
    <name type="scientific">Pipistrellus nathusii</name>
    <name type="common">Nathusius' pipistrelle</name>
    <dbReference type="NCBI Taxonomy" id="59473"/>
    <lineage>
        <taxon>Eukaryota</taxon>
        <taxon>Metazoa</taxon>
        <taxon>Chordata</taxon>
        <taxon>Craniata</taxon>
        <taxon>Vertebrata</taxon>
        <taxon>Euteleostomi</taxon>
        <taxon>Mammalia</taxon>
        <taxon>Eutheria</taxon>
        <taxon>Laurasiatheria</taxon>
        <taxon>Chiroptera</taxon>
        <taxon>Yangochiroptera</taxon>
        <taxon>Vespertilionidae</taxon>
        <taxon>Pipistrellus</taxon>
    </lineage>
</organism>